<dbReference type="CDD" id="cd00567">
    <property type="entry name" value="ACAD"/>
    <property type="match status" value="1"/>
</dbReference>
<keyword evidence="5" id="KW-0560">Oxidoreductase</keyword>
<dbReference type="InterPro" id="IPR013786">
    <property type="entry name" value="AcylCoA_DH/ox_N"/>
</dbReference>
<keyword evidence="3 5" id="KW-0285">Flavoprotein</keyword>
<dbReference type="Pfam" id="PF00441">
    <property type="entry name" value="Acyl-CoA_dh_1"/>
    <property type="match status" value="1"/>
</dbReference>
<reference evidence="9 10" key="1">
    <citation type="submission" date="2017-10" db="EMBL/GenBank/DDBJ databases">
        <title>Genomics of the genus Arcobacter.</title>
        <authorList>
            <person name="Perez-Cataluna A."/>
            <person name="Figueras M.J."/>
        </authorList>
    </citation>
    <scope>NUCLEOTIDE SEQUENCE [LARGE SCALE GENOMIC DNA]</scope>
    <source>
        <strain evidence="9 10">CECT 8993</strain>
    </source>
</reference>
<evidence type="ECO:0000259" key="7">
    <source>
        <dbReference type="Pfam" id="PF02770"/>
    </source>
</evidence>
<dbReference type="SUPFAM" id="SSF56645">
    <property type="entry name" value="Acyl-CoA dehydrogenase NM domain-like"/>
    <property type="match status" value="1"/>
</dbReference>
<comment type="cofactor">
    <cofactor evidence="1 5">
        <name>FAD</name>
        <dbReference type="ChEBI" id="CHEBI:57692"/>
    </cofactor>
</comment>
<evidence type="ECO:0000256" key="5">
    <source>
        <dbReference type="RuleBase" id="RU362125"/>
    </source>
</evidence>
<dbReference type="Gene3D" id="2.40.110.10">
    <property type="entry name" value="Butyryl-CoA Dehydrogenase, subunit A, domain 2"/>
    <property type="match status" value="1"/>
</dbReference>
<dbReference type="InterPro" id="IPR006091">
    <property type="entry name" value="Acyl-CoA_Oxase/DH_mid-dom"/>
</dbReference>
<evidence type="ECO:0000256" key="2">
    <source>
        <dbReference type="ARBA" id="ARBA00009347"/>
    </source>
</evidence>
<dbReference type="InterPro" id="IPR009075">
    <property type="entry name" value="AcylCo_DH/oxidase_C"/>
</dbReference>
<dbReference type="EMBL" id="PDKJ01000015">
    <property type="protein sequence ID" value="RXJ66404.1"/>
    <property type="molecule type" value="Genomic_DNA"/>
</dbReference>
<proteinExistence type="inferred from homology"/>
<accession>A0A4Q0YA72</accession>
<evidence type="ECO:0000256" key="1">
    <source>
        <dbReference type="ARBA" id="ARBA00001974"/>
    </source>
</evidence>
<dbReference type="Gene3D" id="1.10.540.10">
    <property type="entry name" value="Acyl-CoA dehydrogenase/oxidase, N-terminal domain"/>
    <property type="match status" value="1"/>
</dbReference>
<dbReference type="AlphaFoldDB" id="A0A4Q0YA72"/>
<evidence type="ECO:0000256" key="3">
    <source>
        <dbReference type="ARBA" id="ARBA00022630"/>
    </source>
</evidence>
<feature type="domain" description="Acyl-CoA oxidase/dehydrogenase middle" evidence="7">
    <location>
        <begin position="113"/>
        <end position="206"/>
    </location>
</feature>
<dbReference type="Gene3D" id="1.20.140.10">
    <property type="entry name" value="Butyryl-CoA Dehydrogenase, subunit A, domain 3"/>
    <property type="match status" value="1"/>
</dbReference>
<dbReference type="GO" id="GO:0050660">
    <property type="term" value="F:flavin adenine dinucleotide binding"/>
    <property type="evidence" value="ECO:0007669"/>
    <property type="project" value="InterPro"/>
</dbReference>
<comment type="similarity">
    <text evidence="2 5">Belongs to the acyl-CoA dehydrogenase family.</text>
</comment>
<dbReference type="SUPFAM" id="SSF47203">
    <property type="entry name" value="Acyl-CoA dehydrogenase C-terminal domain-like"/>
    <property type="match status" value="1"/>
</dbReference>
<feature type="domain" description="Acyl-CoA dehydrogenase/oxidase N-terminal" evidence="8">
    <location>
        <begin position="7"/>
        <end position="109"/>
    </location>
</feature>
<dbReference type="PANTHER" id="PTHR43831:SF1">
    <property type="entry name" value="ISOBUTYRYL-COA DEHYDROGENASE, MITOCHONDRIAL"/>
    <property type="match status" value="1"/>
</dbReference>
<organism evidence="9 10">
    <name type="scientific">Halarcobacter ebronensis</name>
    <dbReference type="NCBI Taxonomy" id="1462615"/>
    <lineage>
        <taxon>Bacteria</taxon>
        <taxon>Pseudomonadati</taxon>
        <taxon>Campylobacterota</taxon>
        <taxon>Epsilonproteobacteria</taxon>
        <taxon>Campylobacterales</taxon>
        <taxon>Arcobacteraceae</taxon>
        <taxon>Halarcobacter</taxon>
    </lineage>
</organism>
<name>A0A4Q0YA72_9BACT</name>
<keyword evidence="4 5" id="KW-0274">FAD</keyword>
<protein>
    <submittedName>
        <fullName evidence="9">Acyl-CoA dehydrogenase</fullName>
    </submittedName>
</protein>
<evidence type="ECO:0000313" key="9">
    <source>
        <dbReference type="EMBL" id="RXJ66404.1"/>
    </source>
</evidence>
<evidence type="ECO:0000259" key="8">
    <source>
        <dbReference type="Pfam" id="PF02771"/>
    </source>
</evidence>
<sequence>MSSIYNKMLEFAKTNVAPYTQNVDIEAKFPVDSFEAIKKEKITGLIVPKEFGGMGLGLEEHTQTVLAFASSCATTGLCYMMHNVATMCIVAYGSDEMKKEFLPKIAQGELLLALAFSETGTGTHFYNPEISVKKAGEKLLMNGRKSFVTSALYADFYLVLSNSFDAQGLDNWIIAKDLNGITFQENNWDGLGMRGNASMPMVFEDVNVDVKYRIGAAGSGAEQVFNVVAPFFVIGLSAVYSGVALNACNTIIEYSMSRKYSDDSALCTIPTVQNHLADIYTKATAAKHFTLAAAKSGANGDADALAQIISARLNASEAAVAVCSKAMKIGGGTAYAKRIIIERLLRDSFAAQVMAPSTDVLSIWLGKALTNQPIL</sequence>
<feature type="domain" description="Acyl-CoA dehydrogenase/oxidase C-terminal" evidence="6">
    <location>
        <begin position="236"/>
        <end position="361"/>
    </location>
</feature>
<dbReference type="RefSeq" id="WP_128982835.1">
    <property type="nucleotide sequence ID" value="NZ_PDKJ01000015.1"/>
</dbReference>
<dbReference type="PANTHER" id="PTHR43831">
    <property type="entry name" value="ISOBUTYRYL-COA DEHYDROGENASE"/>
    <property type="match status" value="1"/>
</dbReference>
<evidence type="ECO:0000259" key="6">
    <source>
        <dbReference type="Pfam" id="PF00441"/>
    </source>
</evidence>
<dbReference type="InterPro" id="IPR009100">
    <property type="entry name" value="AcylCoA_DH/oxidase_NM_dom_sf"/>
</dbReference>
<gene>
    <name evidence="9" type="ORF">CRV08_13070</name>
</gene>
<dbReference type="InterPro" id="IPR046373">
    <property type="entry name" value="Acyl-CoA_Oxase/DH_mid-dom_sf"/>
</dbReference>
<dbReference type="Proteomes" id="UP000290172">
    <property type="component" value="Unassembled WGS sequence"/>
</dbReference>
<dbReference type="PIRSF" id="PIRSF016578">
    <property type="entry name" value="HsaA"/>
    <property type="match status" value="1"/>
</dbReference>
<evidence type="ECO:0000313" key="10">
    <source>
        <dbReference type="Proteomes" id="UP000290172"/>
    </source>
</evidence>
<dbReference type="InterPro" id="IPR037069">
    <property type="entry name" value="AcylCoA_DH/ox_N_sf"/>
</dbReference>
<dbReference type="InterPro" id="IPR052547">
    <property type="entry name" value="Mito_Isobutyryl-CoADH"/>
</dbReference>
<dbReference type="Pfam" id="PF02770">
    <property type="entry name" value="Acyl-CoA_dh_M"/>
    <property type="match status" value="1"/>
</dbReference>
<dbReference type="Pfam" id="PF02771">
    <property type="entry name" value="Acyl-CoA_dh_N"/>
    <property type="match status" value="1"/>
</dbReference>
<dbReference type="InterPro" id="IPR036250">
    <property type="entry name" value="AcylCo_DH-like_C"/>
</dbReference>
<evidence type="ECO:0000256" key="4">
    <source>
        <dbReference type="ARBA" id="ARBA00022827"/>
    </source>
</evidence>
<comment type="caution">
    <text evidence="9">The sequence shown here is derived from an EMBL/GenBank/DDBJ whole genome shotgun (WGS) entry which is preliminary data.</text>
</comment>
<dbReference type="GO" id="GO:0016627">
    <property type="term" value="F:oxidoreductase activity, acting on the CH-CH group of donors"/>
    <property type="evidence" value="ECO:0007669"/>
    <property type="project" value="InterPro"/>
</dbReference>